<dbReference type="InterPro" id="IPR002181">
    <property type="entry name" value="Fibrinogen_a/b/g_C_dom"/>
</dbReference>
<dbReference type="InterPro" id="IPR024731">
    <property type="entry name" value="NELL2-like_EGF"/>
</dbReference>
<dbReference type="InterPro" id="IPR036084">
    <property type="entry name" value="Ser_inhib-like_sf"/>
</dbReference>
<dbReference type="EMBL" id="MRZV01000032">
    <property type="protein sequence ID" value="PIK61433.1"/>
    <property type="molecule type" value="Genomic_DNA"/>
</dbReference>
<dbReference type="Pfam" id="PF00147">
    <property type="entry name" value="Fibrinogen_C"/>
    <property type="match status" value="3"/>
</dbReference>
<dbReference type="CDD" id="cd00087">
    <property type="entry name" value="FReD"/>
    <property type="match status" value="1"/>
</dbReference>
<dbReference type="Gene3D" id="3.90.215.10">
    <property type="entry name" value="Gamma Fibrinogen, chain A, domain 1"/>
    <property type="match status" value="4"/>
</dbReference>
<protein>
    <recommendedName>
        <fullName evidence="3">Fibrinogen C-terminal domain-containing protein</fullName>
    </recommendedName>
</protein>
<dbReference type="CDD" id="cd19941">
    <property type="entry name" value="TIL"/>
    <property type="match status" value="1"/>
</dbReference>
<dbReference type="Pfam" id="PF12947">
    <property type="entry name" value="EGF_3"/>
    <property type="match status" value="1"/>
</dbReference>
<dbReference type="NCBIfam" id="NF040941">
    <property type="entry name" value="GGGWT_bact"/>
    <property type="match status" value="1"/>
</dbReference>
<dbReference type="InterPro" id="IPR000742">
    <property type="entry name" value="EGF"/>
</dbReference>
<dbReference type="PROSITE" id="PS01186">
    <property type="entry name" value="EGF_2"/>
    <property type="match status" value="1"/>
</dbReference>
<feature type="domain" description="Fibrinogen C-terminal" evidence="3">
    <location>
        <begin position="207"/>
        <end position="284"/>
    </location>
</feature>
<dbReference type="InterPro" id="IPR050373">
    <property type="entry name" value="Fibrinogen_C-term_domain"/>
</dbReference>
<dbReference type="GO" id="GO:0005615">
    <property type="term" value="C:extracellular space"/>
    <property type="evidence" value="ECO:0007669"/>
    <property type="project" value="TreeGrafter"/>
</dbReference>
<evidence type="ECO:0000256" key="2">
    <source>
        <dbReference type="ARBA" id="ARBA00023157"/>
    </source>
</evidence>
<dbReference type="SMART" id="SM00186">
    <property type="entry name" value="FBG"/>
    <property type="match status" value="1"/>
</dbReference>
<evidence type="ECO:0000259" key="3">
    <source>
        <dbReference type="PROSITE" id="PS51406"/>
    </source>
</evidence>
<dbReference type="SMART" id="SM00181">
    <property type="entry name" value="EGF"/>
    <property type="match status" value="3"/>
</dbReference>
<dbReference type="AlphaFoldDB" id="A0A2G8LMF3"/>
<dbReference type="PANTHER" id="PTHR19143">
    <property type="entry name" value="FIBRINOGEN/TENASCIN/ANGIOPOEITIN"/>
    <property type="match status" value="1"/>
</dbReference>
<dbReference type="SUPFAM" id="SSF57567">
    <property type="entry name" value="Serine protease inhibitors"/>
    <property type="match status" value="1"/>
</dbReference>
<accession>A0A2G8LMF3</accession>
<dbReference type="OrthoDB" id="10045365at2759"/>
<name>A0A2G8LMF3_STIJA</name>
<keyword evidence="1" id="KW-0245">EGF-like domain</keyword>
<feature type="domain" description="Fibrinogen C-terminal" evidence="3">
    <location>
        <begin position="50"/>
        <end position="138"/>
    </location>
</feature>
<dbReference type="SUPFAM" id="SSF56496">
    <property type="entry name" value="Fibrinogen C-terminal domain-like"/>
    <property type="match status" value="3"/>
</dbReference>
<reference evidence="4 5" key="1">
    <citation type="journal article" date="2017" name="PLoS Biol.">
        <title>The sea cucumber genome provides insights into morphological evolution and visceral regeneration.</title>
        <authorList>
            <person name="Zhang X."/>
            <person name="Sun L."/>
            <person name="Yuan J."/>
            <person name="Sun Y."/>
            <person name="Gao Y."/>
            <person name="Zhang L."/>
            <person name="Li S."/>
            <person name="Dai H."/>
            <person name="Hamel J.F."/>
            <person name="Liu C."/>
            <person name="Yu Y."/>
            <person name="Liu S."/>
            <person name="Lin W."/>
            <person name="Guo K."/>
            <person name="Jin S."/>
            <person name="Xu P."/>
            <person name="Storey K.B."/>
            <person name="Huan P."/>
            <person name="Zhang T."/>
            <person name="Zhou Y."/>
            <person name="Zhang J."/>
            <person name="Lin C."/>
            <person name="Li X."/>
            <person name="Xing L."/>
            <person name="Huo D."/>
            <person name="Sun M."/>
            <person name="Wang L."/>
            <person name="Mercier A."/>
            <person name="Li F."/>
            <person name="Yang H."/>
            <person name="Xiang J."/>
        </authorList>
    </citation>
    <scope>NUCLEOTIDE SEQUENCE [LARGE SCALE GENOMIC DNA]</scope>
    <source>
        <strain evidence="4">Shaxun</strain>
        <tissue evidence="4">Muscle</tissue>
    </source>
</reference>
<dbReference type="InterPro" id="IPR036056">
    <property type="entry name" value="Fibrinogen-like_C"/>
</dbReference>
<sequence>MMLVIRFEVLQPFPHLPTKPLLRKHPKSVSQGGTTTRSLDKIRIHYVYITVIQRRNFGDINFNRTWTEFASGFGFLGSEFWLGNEKIAHLLNQKSYQLRLEFENVAGQLYQVTYDHFSIGDEWMSYSIVGLGTYGGTADSTTTFCPSNELYSDDVCERRCTDPNECISSSTSSSERDYVCSDDARCEQRDTVRSCYCQDGFEGNGVTCNRVGPRHCQDILDAGTDTAGTFTIYPDGWLVTGLEVRCENGWMVIQKRRKRSNSNFNRSWNDYKNGFRHPSGDFWLDQVIEWCPTNKQFSSYNCERTCNDPQTCLPANPDGRERCVCPENFMISEGNCIPMEECVCFVEDMGVVLPRGEQLMSSDCGTRYQCRSRGITTDRDIHCSNLATCESREGVRGCYCTEWFEGDGITCTRSGPRDCHELYTSGRRNDGVYTIFPTGDLIFQVYCKMSGDGGGWTVLQRRINSSVDFNRNWGNYRRGFGDLLGNHWLGNDRIHALTNQKNYRLIVEVTNAEGTQYKSRYRTFRISGGTDKYRLTIASYSGNTGHNSMTSSSGNQFSTFDQDNDGSSTFNCAEKHRGGWWYPDDRTASNQCYTFQNRGSVVRYEYSDCTCYCWSNNMCPPQSYYQEDCRVSETHCSISIGSHRDGYNRCCENKNPIYETNSFSCGYSNLNGEYQHRDNRGIFWHALHGSDCGITQTTLMIRP</sequence>
<evidence type="ECO:0000313" key="4">
    <source>
        <dbReference type="EMBL" id="PIK61433.1"/>
    </source>
</evidence>
<evidence type="ECO:0000256" key="1">
    <source>
        <dbReference type="ARBA" id="ARBA00022536"/>
    </source>
</evidence>
<keyword evidence="5" id="KW-1185">Reference proteome</keyword>
<gene>
    <name evidence="4" type="ORF">BSL78_01654</name>
</gene>
<dbReference type="Gene3D" id="2.10.25.10">
    <property type="entry name" value="Laminin"/>
    <property type="match status" value="1"/>
</dbReference>
<comment type="caution">
    <text evidence="4">The sequence shown here is derived from an EMBL/GenBank/DDBJ whole genome shotgun (WGS) entry which is preliminary data.</text>
</comment>
<keyword evidence="2" id="KW-1015">Disulfide bond</keyword>
<dbReference type="PROSITE" id="PS51406">
    <property type="entry name" value="FIBRINOGEN_C_2"/>
    <property type="match status" value="3"/>
</dbReference>
<dbReference type="Proteomes" id="UP000230750">
    <property type="component" value="Unassembled WGS sequence"/>
</dbReference>
<dbReference type="InterPro" id="IPR014716">
    <property type="entry name" value="Fibrinogen_a/b/g_C_1"/>
</dbReference>
<feature type="domain" description="Fibrinogen C-terminal" evidence="3">
    <location>
        <begin position="410"/>
        <end position="592"/>
    </location>
</feature>
<organism evidence="4 5">
    <name type="scientific">Stichopus japonicus</name>
    <name type="common">Sea cucumber</name>
    <dbReference type="NCBI Taxonomy" id="307972"/>
    <lineage>
        <taxon>Eukaryota</taxon>
        <taxon>Metazoa</taxon>
        <taxon>Echinodermata</taxon>
        <taxon>Eleutherozoa</taxon>
        <taxon>Echinozoa</taxon>
        <taxon>Holothuroidea</taxon>
        <taxon>Aspidochirotacea</taxon>
        <taxon>Aspidochirotida</taxon>
        <taxon>Stichopodidae</taxon>
        <taxon>Apostichopus</taxon>
    </lineage>
</organism>
<evidence type="ECO:0000313" key="5">
    <source>
        <dbReference type="Proteomes" id="UP000230750"/>
    </source>
</evidence>
<proteinExistence type="predicted"/>